<keyword evidence="2" id="KW-0812">Transmembrane</keyword>
<sequence>MSIEEQLRSDLARAADRAPRRDVQIATLELLGRREQVRRRSIRGAAVAAAAVVALVAVATVPRLTGAAPEPAAPTPRPPERPASLEDLPAGAASGVPWWRAGVLHVGGREIATPYRALVSSGGTTVVGASGPDRGARWFVVAGDRLVPLVDSDRPVQPVVSADGRSVVWAMATGATGRRLVAYDVASGAVRGAEEVTVHPVCCDQGGELVVLGVDTDGRVAYEILGEGAHVWTPGGDDLSLTGLRGRQLEQAGWPGGVQWQARSGDPFGALAGVYAAVDRSGAVRRVGTVPADQLGTWNTDGTAYAYPGQDDGGSAPKSPMTDVWVDHLDGRPTRLLLPEDRTFALVGWESPTSVVLQARDPSDGSGAAGGPAGPVALVRCRADTGACERTADEVSGDVVLPTPR</sequence>
<dbReference type="SUPFAM" id="SSF69322">
    <property type="entry name" value="Tricorn protease domain 2"/>
    <property type="match status" value="1"/>
</dbReference>
<keyword evidence="4" id="KW-1185">Reference proteome</keyword>
<accession>A0A7Y9EA10</accession>
<evidence type="ECO:0000313" key="4">
    <source>
        <dbReference type="Proteomes" id="UP000535511"/>
    </source>
</evidence>
<evidence type="ECO:0000256" key="1">
    <source>
        <dbReference type="SAM" id="MobiDB-lite"/>
    </source>
</evidence>
<gene>
    <name evidence="3" type="ORF">BJZ21_003927</name>
</gene>
<proteinExistence type="predicted"/>
<evidence type="ECO:0008006" key="5">
    <source>
        <dbReference type="Google" id="ProtNLM"/>
    </source>
</evidence>
<dbReference type="AlphaFoldDB" id="A0A7Y9EA10"/>
<dbReference type="Proteomes" id="UP000535511">
    <property type="component" value="Unassembled WGS sequence"/>
</dbReference>
<feature type="region of interest" description="Disordered" evidence="1">
    <location>
        <begin position="66"/>
        <end position="88"/>
    </location>
</feature>
<reference evidence="3 4" key="1">
    <citation type="submission" date="2020-07" db="EMBL/GenBank/DDBJ databases">
        <title>Sequencing the genomes of 1000 actinobacteria strains.</title>
        <authorList>
            <person name="Klenk H.-P."/>
        </authorList>
    </citation>
    <scope>NUCLEOTIDE SEQUENCE [LARGE SCALE GENOMIC DNA]</scope>
    <source>
        <strain evidence="3 4">DSM 21350</strain>
    </source>
</reference>
<organism evidence="3 4">
    <name type="scientific">Nocardioides panaciterrulae</name>
    <dbReference type="NCBI Taxonomy" id="661492"/>
    <lineage>
        <taxon>Bacteria</taxon>
        <taxon>Bacillati</taxon>
        <taxon>Actinomycetota</taxon>
        <taxon>Actinomycetes</taxon>
        <taxon>Propionibacteriales</taxon>
        <taxon>Nocardioidaceae</taxon>
        <taxon>Nocardioides</taxon>
    </lineage>
</organism>
<name>A0A7Y9EA10_9ACTN</name>
<dbReference type="RefSeq" id="WP_179665315.1">
    <property type="nucleotide sequence ID" value="NZ_JACCBG010000001.1"/>
</dbReference>
<evidence type="ECO:0000313" key="3">
    <source>
        <dbReference type="EMBL" id="NYD43844.1"/>
    </source>
</evidence>
<dbReference type="EMBL" id="JACCBG010000001">
    <property type="protein sequence ID" value="NYD43844.1"/>
    <property type="molecule type" value="Genomic_DNA"/>
</dbReference>
<comment type="caution">
    <text evidence="3">The sequence shown here is derived from an EMBL/GenBank/DDBJ whole genome shotgun (WGS) entry which is preliminary data.</text>
</comment>
<protein>
    <recommendedName>
        <fullName evidence="5">WD40 repeat domain-containing protein</fullName>
    </recommendedName>
</protein>
<evidence type="ECO:0000256" key="2">
    <source>
        <dbReference type="SAM" id="Phobius"/>
    </source>
</evidence>
<feature type="transmembrane region" description="Helical" evidence="2">
    <location>
        <begin position="42"/>
        <end position="61"/>
    </location>
</feature>
<keyword evidence="2" id="KW-0472">Membrane</keyword>
<keyword evidence="2" id="KW-1133">Transmembrane helix</keyword>